<proteinExistence type="predicted"/>
<dbReference type="EMBL" id="KI676734">
    <property type="protein sequence ID" value="ETL24553.1"/>
    <property type="molecule type" value="Genomic_DNA"/>
</dbReference>
<protein>
    <submittedName>
        <fullName evidence="1">Uncharacterized protein</fullName>
    </submittedName>
</protein>
<name>W2HTU1_PHYNI</name>
<reference evidence="1" key="1">
    <citation type="submission" date="2013-11" db="EMBL/GenBank/DDBJ databases">
        <title>The Genome Sequence of Phytophthora parasitica CJ05E6.</title>
        <authorList>
            <consortium name="The Broad Institute Genomics Platform"/>
            <person name="Russ C."/>
            <person name="Tyler B."/>
            <person name="Panabieres F."/>
            <person name="Shan W."/>
            <person name="Tripathy S."/>
            <person name="Grunwald N."/>
            <person name="Machado M."/>
            <person name="Johnson C.S."/>
            <person name="Arredondo F."/>
            <person name="Hong C."/>
            <person name="Coffey M."/>
            <person name="Young S.K."/>
            <person name="Zeng Q."/>
            <person name="Gargeya S."/>
            <person name="Fitzgerald M."/>
            <person name="Abouelleil A."/>
            <person name="Alvarado L."/>
            <person name="Chapman S.B."/>
            <person name="Gainer-Dewar J."/>
            <person name="Goldberg J."/>
            <person name="Griggs A."/>
            <person name="Gujja S."/>
            <person name="Hansen M."/>
            <person name="Howarth C."/>
            <person name="Imamovic A."/>
            <person name="Ireland A."/>
            <person name="Larimer J."/>
            <person name="McCowan C."/>
            <person name="Murphy C."/>
            <person name="Pearson M."/>
            <person name="Poon T.W."/>
            <person name="Priest M."/>
            <person name="Roberts A."/>
            <person name="Saif S."/>
            <person name="Shea T."/>
            <person name="Sykes S."/>
            <person name="Wortman J."/>
            <person name="Nusbaum C."/>
            <person name="Birren B."/>
        </authorList>
    </citation>
    <scope>NUCLEOTIDE SEQUENCE [LARGE SCALE GENOMIC DNA]</scope>
    <source>
        <strain evidence="1">CJ05E6</strain>
    </source>
</reference>
<sequence length="51" mass="5961">MCWESVCSCRDKRGRIVLFRCSIFTQRGMVVVTALLKTLSYHWKLPGPRKC</sequence>
<accession>W2HTU1</accession>
<feature type="non-terminal residue" evidence="1">
    <location>
        <position position="51"/>
    </location>
</feature>
<gene>
    <name evidence="1" type="ORF">L916_21458</name>
</gene>
<dbReference type="Proteomes" id="UP000053864">
    <property type="component" value="Unassembled WGS sequence"/>
</dbReference>
<organism evidence="1">
    <name type="scientific">Phytophthora nicotianae</name>
    <name type="common">Potato buckeye rot agent</name>
    <name type="synonym">Phytophthora parasitica</name>
    <dbReference type="NCBI Taxonomy" id="4792"/>
    <lineage>
        <taxon>Eukaryota</taxon>
        <taxon>Sar</taxon>
        <taxon>Stramenopiles</taxon>
        <taxon>Oomycota</taxon>
        <taxon>Peronosporomycetes</taxon>
        <taxon>Peronosporales</taxon>
        <taxon>Peronosporaceae</taxon>
        <taxon>Phytophthora</taxon>
    </lineage>
</organism>
<dbReference type="AlphaFoldDB" id="W2HTU1"/>
<evidence type="ECO:0000313" key="1">
    <source>
        <dbReference type="EMBL" id="ETL24553.1"/>
    </source>
</evidence>